<dbReference type="EMBL" id="AUSU01003348">
    <property type="protein sequence ID" value="EPS67018.1"/>
    <property type="molecule type" value="Genomic_DNA"/>
</dbReference>
<dbReference type="Proteomes" id="UP000015453">
    <property type="component" value="Unassembled WGS sequence"/>
</dbReference>
<dbReference type="GO" id="GO:0008541">
    <property type="term" value="C:proteasome regulatory particle, lid subcomplex"/>
    <property type="evidence" value="ECO:0007669"/>
    <property type="project" value="TreeGrafter"/>
</dbReference>
<comment type="caution">
    <text evidence="3">The sequence shown here is derived from an EMBL/GenBank/DDBJ whole genome shotgun (WGS) entry which is preliminary data.</text>
</comment>
<dbReference type="PANTHER" id="PTHR10539">
    <property type="entry name" value="26S PROTEASOME NON-ATPASE REGULATORY SUBUNIT 13"/>
    <property type="match status" value="1"/>
</dbReference>
<keyword evidence="4" id="KW-1185">Reference proteome</keyword>
<feature type="domain" description="PSD13 N-terminal" evidence="2">
    <location>
        <begin position="2"/>
        <end position="43"/>
    </location>
</feature>
<dbReference type="Pfam" id="PF22037">
    <property type="entry name" value="PSD13_N"/>
    <property type="match status" value="1"/>
</dbReference>
<gene>
    <name evidence="3" type="ORF">M569_07759</name>
</gene>
<evidence type="ECO:0000313" key="3">
    <source>
        <dbReference type="EMBL" id="EPS67018.1"/>
    </source>
</evidence>
<keyword evidence="1" id="KW-0647">Proteasome</keyword>
<dbReference type="GO" id="GO:0005829">
    <property type="term" value="C:cytosol"/>
    <property type="evidence" value="ECO:0007669"/>
    <property type="project" value="TreeGrafter"/>
</dbReference>
<dbReference type="PANTHER" id="PTHR10539:SF0">
    <property type="entry name" value="26S PROTEASOME NON-ATPASE REGULATORY SUBUNIT 13"/>
    <property type="match status" value="1"/>
</dbReference>
<feature type="non-terminal residue" evidence="3">
    <location>
        <position position="1"/>
    </location>
</feature>
<dbReference type="GO" id="GO:0005634">
    <property type="term" value="C:nucleus"/>
    <property type="evidence" value="ECO:0007669"/>
    <property type="project" value="TreeGrafter"/>
</dbReference>
<organism evidence="3 4">
    <name type="scientific">Genlisea aurea</name>
    <dbReference type="NCBI Taxonomy" id="192259"/>
    <lineage>
        <taxon>Eukaryota</taxon>
        <taxon>Viridiplantae</taxon>
        <taxon>Streptophyta</taxon>
        <taxon>Embryophyta</taxon>
        <taxon>Tracheophyta</taxon>
        <taxon>Spermatophyta</taxon>
        <taxon>Magnoliopsida</taxon>
        <taxon>eudicotyledons</taxon>
        <taxon>Gunneridae</taxon>
        <taxon>Pentapetalae</taxon>
        <taxon>asterids</taxon>
        <taxon>lamiids</taxon>
        <taxon>Lamiales</taxon>
        <taxon>Lentibulariaceae</taxon>
        <taxon>Genlisea</taxon>
    </lineage>
</organism>
<dbReference type="GO" id="GO:0005198">
    <property type="term" value="F:structural molecule activity"/>
    <property type="evidence" value="ECO:0007669"/>
    <property type="project" value="TreeGrafter"/>
</dbReference>
<evidence type="ECO:0000313" key="4">
    <source>
        <dbReference type="Proteomes" id="UP000015453"/>
    </source>
</evidence>
<dbReference type="AlphaFoldDB" id="S8DV30"/>
<protein>
    <recommendedName>
        <fullName evidence="2">PSD13 N-terminal domain-containing protein</fullName>
    </recommendedName>
</protein>
<evidence type="ECO:0000259" key="2">
    <source>
        <dbReference type="Pfam" id="PF22037"/>
    </source>
</evidence>
<reference evidence="3 4" key="1">
    <citation type="journal article" date="2013" name="BMC Genomics">
        <title>The miniature genome of a carnivorous plant Genlisea aurea contains a low number of genes and short non-coding sequences.</title>
        <authorList>
            <person name="Leushkin E.V."/>
            <person name="Sutormin R.A."/>
            <person name="Nabieva E.R."/>
            <person name="Penin A.A."/>
            <person name="Kondrashov A.S."/>
            <person name="Logacheva M.D."/>
        </authorList>
    </citation>
    <scope>NUCLEOTIDE SEQUENCE [LARGE SCALE GENOMIC DNA]</scope>
</reference>
<dbReference type="OrthoDB" id="1093at2759"/>
<sequence>DLAFDLSLAALLGENVYNFGELLAHPIFKSLLGTKVEWLYRLIEAFNSGDISRYEEIRRTHGAALNTQLALVGNEKRILEKINILSLMEIIFRRLEIEQSQTWVEPRVLGITQIKSLRDRVGHWVDKVHTALQNVEAETPDLVAP</sequence>
<accession>S8DV30</accession>
<name>S8DV30_9LAMI</name>
<evidence type="ECO:0000256" key="1">
    <source>
        <dbReference type="ARBA" id="ARBA00022942"/>
    </source>
</evidence>
<dbReference type="GO" id="GO:0006511">
    <property type="term" value="P:ubiquitin-dependent protein catabolic process"/>
    <property type="evidence" value="ECO:0007669"/>
    <property type="project" value="TreeGrafter"/>
</dbReference>
<dbReference type="InterPro" id="IPR054179">
    <property type="entry name" value="PSD13_N"/>
</dbReference>
<proteinExistence type="predicted"/>
<dbReference type="InterPro" id="IPR035298">
    <property type="entry name" value="PSMD13"/>
</dbReference>